<reference evidence="5" key="2">
    <citation type="submission" date="2024-08" db="UniProtKB">
        <authorList>
            <consortium name="EnsemblMetazoa"/>
        </authorList>
    </citation>
    <scope>IDENTIFICATION</scope>
</reference>
<dbReference type="Proteomes" id="UP000019118">
    <property type="component" value="Unassembled WGS sequence"/>
</dbReference>
<dbReference type="Gene3D" id="3.40.605.10">
    <property type="entry name" value="Aldehyde Dehydrogenase, Chain A, domain 1"/>
    <property type="match status" value="1"/>
</dbReference>
<evidence type="ECO:0000313" key="5">
    <source>
        <dbReference type="EnsemblMetazoa" id="XP_019765556.1"/>
    </source>
</evidence>
<dbReference type="InterPro" id="IPR015590">
    <property type="entry name" value="Aldehyde_DH_dom"/>
</dbReference>
<feature type="domain" description="Aldehyde dehydrogenase" evidence="4">
    <location>
        <begin position="60"/>
        <end position="209"/>
    </location>
</feature>
<accession>A0AAR5PXJ0</accession>
<name>A0AAR5PXJ0_DENPD</name>
<dbReference type="SUPFAM" id="SSF53720">
    <property type="entry name" value="ALDH-like"/>
    <property type="match status" value="1"/>
</dbReference>
<organism evidence="5 6">
    <name type="scientific">Dendroctonus ponderosae</name>
    <name type="common">Mountain pine beetle</name>
    <dbReference type="NCBI Taxonomy" id="77166"/>
    <lineage>
        <taxon>Eukaryota</taxon>
        <taxon>Metazoa</taxon>
        <taxon>Ecdysozoa</taxon>
        <taxon>Arthropoda</taxon>
        <taxon>Hexapoda</taxon>
        <taxon>Insecta</taxon>
        <taxon>Pterygota</taxon>
        <taxon>Neoptera</taxon>
        <taxon>Endopterygota</taxon>
        <taxon>Coleoptera</taxon>
        <taxon>Polyphaga</taxon>
        <taxon>Cucujiformia</taxon>
        <taxon>Curculionidae</taxon>
        <taxon>Scolytinae</taxon>
        <taxon>Dendroctonus</taxon>
    </lineage>
</organism>
<dbReference type="InterPro" id="IPR044638">
    <property type="entry name" value="ALDH7A1-like"/>
</dbReference>
<dbReference type="PANTHER" id="PTHR43521:SF1">
    <property type="entry name" value="ALPHA-AMINOADIPIC SEMIALDEHYDE DEHYDROGENASE"/>
    <property type="match status" value="1"/>
</dbReference>
<sequence length="213" mass="23056">MVPLGKLLLQVPSRSVRSLIFRAMSANSGELLINSPKYAFLKELGLSETNLGVFDGEWRANGQTIQSICPSNGLAIAQVKQASPSDYEHAIQASEAAWTVWADLPAPKRGEIVRQIGDALRSKLLPLAQLVSLEMGKILPEGKGEVQEYIDICDYAVGLSRMISGALIPSERPGHVLMENWNPLGVIGVISAFNFPVAVYGWNSAIAMVGLQR</sequence>
<dbReference type="InterPro" id="IPR016162">
    <property type="entry name" value="Ald_DH_N"/>
</dbReference>
<reference evidence="6" key="1">
    <citation type="journal article" date="2013" name="Genome Biol.">
        <title>Draft genome of the mountain pine beetle, Dendroctonus ponderosae Hopkins, a major forest pest.</title>
        <authorList>
            <person name="Keeling C.I."/>
            <person name="Yuen M.M."/>
            <person name="Liao N.Y."/>
            <person name="Docking T.R."/>
            <person name="Chan S.K."/>
            <person name="Taylor G.A."/>
            <person name="Palmquist D.L."/>
            <person name="Jackman S.D."/>
            <person name="Nguyen A."/>
            <person name="Li M."/>
            <person name="Henderson H."/>
            <person name="Janes J.K."/>
            <person name="Zhao Y."/>
            <person name="Pandoh P."/>
            <person name="Moore R."/>
            <person name="Sperling F.A."/>
            <person name="Huber D.P."/>
            <person name="Birol I."/>
            <person name="Jones S.J."/>
            <person name="Bohlmann J."/>
        </authorList>
    </citation>
    <scope>NUCLEOTIDE SEQUENCE</scope>
</reference>
<evidence type="ECO:0000256" key="3">
    <source>
        <dbReference type="ARBA" id="ARBA00023027"/>
    </source>
</evidence>
<keyword evidence="3" id="KW-0520">NAD</keyword>
<evidence type="ECO:0000313" key="6">
    <source>
        <dbReference type="Proteomes" id="UP000019118"/>
    </source>
</evidence>
<dbReference type="EnsemblMetazoa" id="XM_019909997.1">
    <property type="protein sequence ID" value="XP_019765556.1"/>
    <property type="gene ID" value="LOC109541213"/>
</dbReference>
<dbReference type="GO" id="GO:0004029">
    <property type="term" value="F:aldehyde dehydrogenase (NAD+) activity"/>
    <property type="evidence" value="ECO:0007669"/>
    <property type="project" value="InterPro"/>
</dbReference>
<evidence type="ECO:0000259" key="4">
    <source>
        <dbReference type="Pfam" id="PF00171"/>
    </source>
</evidence>
<dbReference type="PANTHER" id="PTHR43521">
    <property type="entry name" value="ALPHA-AMINOADIPIC SEMIALDEHYDE DEHYDROGENASE"/>
    <property type="match status" value="1"/>
</dbReference>
<comment type="similarity">
    <text evidence="1">Belongs to the aldehyde dehydrogenase family.</text>
</comment>
<evidence type="ECO:0000256" key="2">
    <source>
        <dbReference type="ARBA" id="ARBA00023002"/>
    </source>
</evidence>
<protein>
    <recommendedName>
        <fullName evidence="4">Aldehyde dehydrogenase domain-containing protein</fullName>
    </recommendedName>
</protein>
<keyword evidence="2" id="KW-0560">Oxidoreductase</keyword>
<keyword evidence="6" id="KW-1185">Reference proteome</keyword>
<dbReference type="Pfam" id="PF00171">
    <property type="entry name" value="Aldedh"/>
    <property type="match status" value="1"/>
</dbReference>
<proteinExistence type="inferred from homology"/>
<evidence type="ECO:0000256" key="1">
    <source>
        <dbReference type="ARBA" id="ARBA00009986"/>
    </source>
</evidence>
<dbReference type="AlphaFoldDB" id="A0AAR5PXJ0"/>
<dbReference type="InterPro" id="IPR016161">
    <property type="entry name" value="Ald_DH/histidinol_DH"/>
</dbReference>